<dbReference type="PROSITE" id="PS51892">
    <property type="entry name" value="SUBTILASE"/>
    <property type="match status" value="1"/>
</dbReference>
<evidence type="ECO:0000313" key="4">
    <source>
        <dbReference type="Proteomes" id="UP001287356"/>
    </source>
</evidence>
<dbReference type="EMBL" id="JAULSN010000007">
    <property type="protein sequence ID" value="KAK3366689.1"/>
    <property type="molecule type" value="Genomic_DNA"/>
</dbReference>
<dbReference type="GO" id="GO:0006508">
    <property type="term" value="P:proteolysis"/>
    <property type="evidence" value="ECO:0007669"/>
    <property type="project" value="InterPro"/>
</dbReference>
<dbReference type="Gene3D" id="3.40.50.200">
    <property type="entry name" value="Peptidase S8/S53 domain"/>
    <property type="match status" value="1"/>
</dbReference>
<organism evidence="3 4">
    <name type="scientific">Lasiosphaeria ovina</name>
    <dbReference type="NCBI Taxonomy" id="92902"/>
    <lineage>
        <taxon>Eukaryota</taxon>
        <taxon>Fungi</taxon>
        <taxon>Dikarya</taxon>
        <taxon>Ascomycota</taxon>
        <taxon>Pezizomycotina</taxon>
        <taxon>Sordariomycetes</taxon>
        <taxon>Sordariomycetidae</taxon>
        <taxon>Sordariales</taxon>
        <taxon>Lasiosphaeriaceae</taxon>
        <taxon>Lasiosphaeria</taxon>
    </lineage>
</organism>
<comment type="similarity">
    <text evidence="1">Belongs to the peptidase S8 family.</text>
</comment>
<dbReference type="InterPro" id="IPR036852">
    <property type="entry name" value="Peptidase_S8/S53_dom_sf"/>
</dbReference>
<keyword evidence="4" id="KW-1185">Reference proteome</keyword>
<evidence type="ECO:0000313" key="3">
    <source>
        <dbReference type="EMBL" id="KAK3366689.1"/>
    </source>
</evidence>
<evidence type="ECO:0000259" key="2">
    <source>
        <dbReference type="Pfam" id="PF00082"/>
    </source>
</evidence>
<dbReference type="Pfam" id="PF00082">
    <property type="entry name" value="Peptidase_S8"/>
    <property type="match status" value="1"/>
</dbReference>
<dbReference type="Proteomes" id="UP001287356">
    <property type="component" value="Unassembled WGS sequence"/>
</dbReference>
<evidence type="ECO:0000256" key="1">
    <source>
        <dbReference type="PROSITE-ProRule" id="PRU01240"/>
    </source>
</evidence>
<accession>A0AAE0N265</accession>
<dbReference type="GO" id="GO:0004252">
    <property type="term" value="F:serine-type endopeptidase activity"/>
    <property type="evidence" value="ECO:0007669"/>
    <property type="project" value="InterPro"/>
</dbReference>
<dbReference type="AlphaFoldDB" id="A0AAE0N265"/>
<sequence length="226" mass="24390">MTRAPGQLRRTRVAIIDSGVDQGEFATAAELTGATFSETHSDSLWWLSPERHGTQMAKIITAIDPCCQLFIAKVGDHRSDIAGGAVEKAVEWADKEQHADVISMSFALDLEDAQHADLLRIVQNAAHEGIVMVCSTADDGDNKLDAWPASYPSTIAIATAMAAGVASLCLSCYQLDNGVPVPGPERANKVKEYFSAMTGGQNKKYVMPWLLFGDGRKDACDKFLSK</sequence>
<dbReference type="InterPro" id="IPR000209">
    <property type="entry name" value="Peptidase_S8/S53_dom"/>
</dbReference>
<name>A0AAE0N265_9PEZI</name>
<comment type="caution">
    <text evidence="3">The sequence shown here is derived from an EMBL/GenBank/DDBJ whole genome shotgun (WGS) entry which is preliminary data.</text>
</comment>
<reference evidence="3" key="1">
    <citation type="journal article" date="2023" name="Mol. Phylogenet. Evol.">
        <title>Genome-scale phylogeny and comparative genomics of the fungal order Sordariales.</title>
        <authorList>
            <person name="Hensen N."/>
            <person name="Bonometti L."/>
            <person name="Westerberg I."/>
            <person name="Brannstrom I.O."/>
            <person name="Guillou S."/>
            <person name="Cros-Aarteil S."/>
            <person name="Calhoun S."/>
            <person name="Haridas S."/>
            <person name="Kuo A."/>
            <person name="Mondo S."/>
            <person name="Pangilinan J."/>
            <person name="Riley R."/>
            <person name="LaButti K."/>
            <person name="Andreopoulos B."/>
            <person name="Lipzen A."/>
            <person name="Chen C."/>
            <person name="Yan M."/>
            <person name="Daum C."/>
            <person name="Ng V."/>
            <person name="Clum A."/>
            <person name="Steindorff A."/>
            <person name="Ohm R.A."/>
            <person name="Martin F."/>
            <person name="Silar P."/>
            <person name="Natvig D.O."/>
            <person name="Lalanne C."/>
            <person name="Gautier V."/>
            <person name="Ament-Velasquez S.L."/>
            <person name="Kruys A."/>
            <person name="Hutchinson M.I."/>
            <person name="Powell A.J."/>
            <person name="Barry K."/>
            <person name="Miller A.N."/>
            <person name="Grigoriev I.V."/>
            <person name="Debuchy R."/>
            <person name="Gladieux P."/>
            <person name="Hiltunen Thoren M."/>
            <person name="Johannesson H."/>
        </authorList>
    </citation>
    <scope>NUCLEOTIDE SEQUENCE</scope>
    <source>
        <strain evidence="3">CBS 958.72</strain>
    </source>
</reference>
<protein>
    <submittedName>
        <fullName evidence="3">Peptidase S8/S53 domain-containing protein</fullName>
    </submittedName>
</protein>
<dbReference type="SUPFAM" id="SSF52743">
    <property type="entry name" value="Subtilisin-like"/>
    <property type="match status" value="1"/>
</dbReference>
<feature type="domain" description="Peptidase S8/S53" evidence="2">
    <location>
        <begin position="11"/>
        <end position="161"/>
    </location>
</feature>
<comment type="caution">
    <text evidence="1">Lacks conserved residue(s) required for the propagation of feature annotation.</text>
</comment>
<gene>
    <name evidence="3" type="ORF">B0T24DRAFT_534743</name>
</gene>
<proteinExistence type="inferred from homology"/>
<reference evidence="3" key="2">
    <citation type="submission" date="2023-06" db="EMBL/GenBank/DDBJ databases">
        <authorList>
            <consortium name="Lawrence Berkeley National Laboratory"/>
            <person name="Haridas S."/>
            <person name="Hensen N."/>
            <person name="Bonometti L."/>
            <person name="Westerberg I."/>
            <person name="Brannstrom I.O."/>
            <person name="Guillou S."/>
            <person name="Cros-Aarteil S."/>
            <person name="Calhoun S."/>
            <person name="Kuo A."/>
            <person name="Mondo S."/>
            <person name="Pangilinan J."/>
            <person name="Riley R."/>
            <person name="Labutti K."/>
            <person name="Andreopoulos B."/>
            <person name="Lipzen A."/>
            <person name="Chen C."/>
            <person name="Yanf M."/>
            <person name="Daum C."/>
            <person name="Ng V."/>
            <person name="Clum A."/>
            <person name="Steindorff A."/>
            <person name="Ohm R."/>
            <person name="Martin F."/>
            <person name="Silar P."/>
            <person name="Natvig D."/>
            <person name="Lalanne C."/>
            <person name="Gautier V."/>
            <person name="Ament-Velasquez S.L."/>
            <person name="Kruys A."/>
            <person name="Hutchinson M.I."/>
            <person name="Powell A.J."/>
            <person name="Barry K."/>
            <person name="Miller A.N."/>
            <person name="Grigoriev I.V."/>
            <person name="Debuchy R."/>
            <person name="Gladieux P."/>
            <person name="Thoren M.H."/>
            <person name="Johannesson H."/>
        </authorList>
    </citation>
    <scope>NUCLEOTIDE SEQUENCE</scope>
    <source>
        <strain evidence="3">CBS 958.72</strain>
    </source>
</reference>